<evidence type="ECO:0000256" key="1">
    <source>
        <dbReference type="ARBA" id="ARBA00001946"/>
    </source>
</evidence>
<gene>
    <name evidence="11" type="ORF">UFOPK2754_01289</name>
    <name evidence="12" type="ORF">UFOPK3139_02618</name>
    <name evidence="13" type="ORF">UFOPK3543_03351</name>
    <name evidence="14" type="ORF">UFOPK3967_02178</name>
</gene>
<evidence type="ECO:0000256" key="7">
    <source>
        <dbReference type="ARBA" id="ARBA00022840"/>
    </source>
</evidence>
<evidence type="ECO:0000313" key="11">
    <source>
        <dbReference type="EMBL" id="CAB4742752.1"/>
    </source>
</evidence>
<evidence type="ECO:0000256" key="8">
    <source>
        <dbReference type="ARBA" id="ARBA00022842"/>
    </source>
</evidence>
<dbReference type="AlphaFoldDB" id="A0A6J7PXG6"/>
<evidence type="ECO:0000259" key="10">
    <source>
        <dbReference type="Pfam" id="PF01909"/>
    </source>
</evidence>
<dbReference type="SUPFAM" id="SSF81301">
    <property type="entry name" value="Nucleotidyltransferase"/>
    <property type="match status" value="1"/>
</dbReference>
<comment type="similarity">
    <text evidence="9">Belongs to the MntA antitoxin family.</text>
</comment>
<dbReference type="CDD" id="cd05403">
    <property type="entry name" value="NT_KNTase_like"/>
    <property type="match status" value="1"/>
</dbReference>
<feature type="domain" description="Polymerase nucleotidyl transferase" evidence="10">
    <location>
        <begin position="37"/>
        <end position="110"/>
    </location>
</feature>
<dbReference type="Pfam" id="PF01909">
    <property type="entry name" value="NTP_transf_2"/>
    <property type="match status" value="1"/>
</dbReference>
<dbReference type="Gene3D" id="3.30.460.10">
    <property type="entry name" value="Beta Polymerase, domain 2"/>
    <property type="match status" value="1"/>
</dbReference>
<dbReference type="PANTHER" id="PTHR33571:SF12">
    <property type="entry name" value="BSL3053 PROTEIN"/>
    <property type="match status" value="1"/>
</dbReference>
<evidence type="ECO:0000256" key="6">
    <source>
        <dbReference type="ARBA" id="ARBA00022741"/>
    </source>
</evidence>
<dbReference type="EMBL" id="CAFBOS010000156">
    <property type="protein sequence ID" value="CAB5009968.1"/>
    <property type="molecule type" value="Genomic_DNA"/>
</dbReference>
<keyword evidence="7" id="KW-0067">ATP-binding</keyword>
<name>A0A6J7PXG6_9ZZZZ</name>
<evidence type="ECO:0000313" key="14">
    <source>
        <dbReference type="EMBL" id="CAB5009968.1"/>
    </source>
</evidence>
<dbReference type="EMBL" id="CAFABA010000143">
    <property type="protein sequence ID" value="CAB4835760.1"/>
    <property type="molecule type" value="Genomic_DNA"/>
</dbReference>
<comment type="cofactor">
    <cofactor evidence="1">
        <name>Mg(2+)</name>
        <dbReference type="ChEBI" id="CHEBI:18420"/>
    </cofactor>
</comment>
<keyword evidence="8" id="KW-0460">Magnesium</keyword>
<proteinExistence type="inferred from homology"/>
<sequence length="121" mass="13391">MRQRLRVPVIWWQNDSMSGVTMAVAEELDVDAARLADVCERYGVAELAVFGSVARGVATPTSDVDLLYVMAPGRSLGFSINRLEDELVAVFGRQVDLVAKRAVHRMLRDHVLAEARTMYAA</sequence>
<dbReference type="EMBL" id="CAEZYR010000041">
    <property type="protein sequence ID" value="CAB4742752.1"/>
    <property type="molecule type" value="Genomic_DNA"/>
</dbReference>
<dbReference type="EMBL" id="CAFBMH010000256">
    <property type="protein sequence ID" value="CAB4942940.1"/>
    <property type="molecule type" value="Genomic_DNA"/>
</dbReference>
<keyword evidence="6" id="KW-0547">Nucleotide-binding</keyword>
<dbReference type="GO" id="GO:0016779">
    <property type="term" value="F:nucleotidyltransferase activity"/>
    <property type="evidence" value="ECO:0007669"/>
    <property type="project" value="UniProtKB-KW"/>
</dbReference>
<dbReference type="GO" id="GO:0005524">
    <property type="term" value="F:ATP binding"/>
    <property type="evidence" value="ECO:0007669"/>
    <property type="project" value="UniProtKB-KW"/>
</dbReference>
<dbReference type="PANTHER" id="PTHR33571">
    <property type="entry name" value="SSL8005 PROTEIN"/>
    <property type="match status" value="1"/>
</dbReference>
<keyword evidence="5" id="KW-0479">Metal-binding</keyword>
<dbReference type="InterPro" id="IPR052038">
    <property type="entry name" value="Type-VII_TA_antitoxin"/>
</dbReference>
<dbReference type="InterPro" id="IPR043519">
    <property type="entry name" value="NT_sf"/>
</dbReference>
<evidence type="ECO:0000256" key="4">
    <source>
        <dbReference type="ARBA" id="ARBA00022695"/>
    </source>
</evidence>
<keyword evidence="2" id="KW-1277">Toxin-antitoxin system</keyword>
<reference evidence="14" key="1">
    <citation type="submission" date="2020-05" db="EMBL/GenBank/DDBJ databases">
        <authorList>
            <person name="Chiriac C."/>
            <person name="Salcher M."/>
            <person name="Ghai R."/>
            <person name="Kavagutti S V."/>
        </authorList>
    </citation>
    <scope>NUCLEOTIDE SEQUENCE</scope>
</reference>
<keyword evidence="4" id="KW-0548">Nucleotidyltransferase</keyword>
<dbReference type="InterPro" id="IPR002934">
    <property type="entry name" value="Polymerase_NTP_transf_dom"/>
</dbReference>
<evidence type="ECO:0000256" key="9">
    <source>
        <dbReference type="ARBA" id="ARBA00038276"/>
    </source>
</evidence>
<evidence type="ECO:0000256" key="2">
    <source>
        <dbReference type="ARBA" id="ARBA00022649"/>
    </source>
</evidence>
<protein>
    <submittedName>
        <fullName evidence="14">Unannotated protein</fullName>
    </submittedName>
</protein>
<evidence type="ECO:0000313" key="13">
    <source>
        <dbReference type="EMBL" id="CAB4942940.1"/>
    </source>
</evidence>
<keyword evidence="3" id="KW-0808">Transferase</keyword>
<evidence type="ECO:0000313" key="12">
    <source>
        <dbReference type="EMBL" id="CAB4835760.1"/>
    </source>
</evidence>
<organism evidence="14">
    <name type="scientific">freshwater metagenome</name>
    <dbReference type="NCBI Taxonomy" id="449393"/>
    <lineage>
        <taxon>unclassified sequences</taxon>
        <taxon>metagenomes</taxon>
        <taxon>ecological metagenomes</taxon>
    </lineage>
</organism>
<accession>A0A6J7PXG6</accession>
<evidence type="ECO:0000256" key="5">
    <source>
        <dbReference type="ARBA" id="ARBA00022723"/>
    </source>
</evidence>
<evidence type="ECO:0000256" key="3">
    <source>
        <dbReference type="ARBA" id="ARBA00022679"/>
    </source>
</evidence>
<dbReference type="GO" id="GO:0046872">
    <property type="term" value="F:metal ion binding"/>
    <property type="evidence" value="ECO:0007669"/>
    <property type="project" value="UniProtKB-KW"/>
</dbReference>